<comment type="caution">
    <text evidence="1">The sequence shown here is derived from an EMBL/GenBank/DDBJ whole genome shotgun (WGS) entry which is preliminary data.</text>
</comment>
<organism evidence="1 2">
    <name type="scientific">Ideonella azotifigens</name>
    <dbReference type="NCBI Taxonomy" id="513160"/>
    <lineage>
        <taxon>Bacteria</taxon>
        <taxon>Pseudomonadati</taxon>
        <taxon>Pseudomonadota</taxon>
        <taxon>Betaproteobacteria</taxon>
        <taxon>Burkholderiales</taxon>
        <taxon>Sphaerotilaceae</taxon>
        <taxon>Ideonella</taxon>
    </lineage>
</organism>
<sequence length="92" mass="10172">MLVAALSDGISTLTQPANGRKRLLADRGYDNQANRLVLQARGLQDDIARRAKPGQTAETRLNRRNQPINKIRARVKHDFAALRQQGGDASEP</sequence>
<evidence type="ECO:0000313" key="1">
    <source>
        <dbReference type="EMBL" id="GAA0739665.1"/>
    </source>
</evidence>
<dbReference type="Proteomes" id="UP001500279">
    <property type="component" value="Unassembled WGS sequence"/>
</dbReference>
<accession>A0ABN1JH07</accession>
<proteinExistence type="predicted"/>
<keyword evidence="2" id="KW-1185">Reference proteome</keyword>
<evidence type="ECO:0000313" key="2">
    <source>
        <dbReference type="Proteomes" id="UP001500279"/>
    </source>
</evidence>
<dbReference type="EMBL" id="BAAAEW010000001">
    <property type="protein sequence ID" value="GAA0739665.1"/>
    <property type="molecule type" value="Genomic_DNA"/>
</dbReference>
<evidence type="ECO:0008006" key="3">
    <source>
        <dbReference type="Google" id="ProtNLM"/>
    </source>
</evidence>
<reference evidence="1 2" key="1">
    <citation type="journal article" date="2019" name="Int. J. Syst. Evol. Microbiol.">
        <title>The Global Catalogue of Microorganisms (GCM) 10K type strain sequencing project: providing services to taxonomists for standard genome sequencing and annotation.</title>
        <authorList>
            <consortium name="The Broad Institute Genomics Platform"/>
            <consortium name="The Broad Institute Genome Sequencing Center for Infectious Disease"/>
            <person name="Wu L."/>
            <person name="Ma J."/>
        </authorList>
    </citation>
    <scope>NUCLEOTIDE SEQUENCE [LARGE SCALE GENOMIC DNA]</scope>
    <source>
        <strain evidence="1 2">JCM 15503</strain>
    </source>
</reference>
<protein>
    <recommendedName>
        <fullName evidence="3">Transposase IS4-like domain-containing protein</fullName>
    </recommendedName>
</protein>
<name>A0ABN1JH07_9BURK</name>
<gene>
    <name evidence="1" type="ORF">GCM10009107_00590</name>
</gene>